<dbReference type="PROSITE" id="PS00018">
    <property type="entry name" value="EF_HAND_1"/>
    <property type="match status" value="2"/>
</dbReference>
<name>A0AAN7JR87_9MYRT</name>
<comment type="caution">
    <text evidence="4">The sequence shown here is derived from an EMBL/GenBank/DDBJ whole genome shotgun (WGS) entry which is preliminary data.</text>
</comment>
<reference evidence="4 5" key="1">
    <citation type="journal article" date="2023" name="Hortic Res">
        <title>Pangenome of water caltrop reveals structural variations and asymmetric subgenome divergence after allopolyploidization.</title>
        <authorList>
            <person name="Zhang X."/>
            <person name="Chen Y."/>
            <person name="Wang L."/>
            <person name="Yuan Y."/>
            <person name="Fang M."/>
            <person name="Shi L."/>
            <person name="Lu R."/>
            <person name="Comes H.P."/>
            <person name="Ma Y."/>
            <person name="Chen Y."/>
            <person name="Huang G."/>
            <person name="Zhou Y."/>
            <person name="Zheng Z."/>
            <person name="Qiu Y."/>
        </authorList>
    </citation>
    <scope>NUCLEOTIDE SEQUENCE [LARGE SCALE GENOMIC DNA]</scope>
    <source>
        <tissue evidence="4">Roots</tissue>
    </source>
</reference>
<dbReference type="Gene3D" id="1.10.238.10">
    <property type="entry name" value="EF-hand"/>
    <property type="match status" value="1"/>
</dbReference>
<dbReference type="InterPro" id="IPR018247">
    <property type="entry name" value="EF_Hand_1_Ca_BS"/>
</dbReference>
<evidence type="ECO:0000313" key="5">
    <source>
        <dbReference type="Proteomes" id="UP001345219"/>
    </source>
</evidence>
<dbReference type="SMART" id="SM00054">
    <property type="entry name" value="EFh"/>
    <property type="match status" value="2"/>
</dbReference>
<evidence type="ECO:0000259" key="3">
    <source>
        <dbReference type="PROSITE" id="PS50222"/>
    </source>
</evidence>
<dbReference type="CDD" id="cd00051">
    <property type="entry name" value="EFh"/>
    <property type="match status" value="1"/>
</dbReference>
<dbReference type="Pfam" id="PF13499">
    <property type="entry name" value="EF-hand_7"/>
    <property type="match status" value="1"/>
</dbReference>
<evidence type="ECO:0000256" key="2">
    <source>
        <dbReference type="ARBA" id="ARBA00022837"/>
    </source>
</evidence>
<dbReference type="Proteomes" id="UP001345219">
    <property type="component" value="Chromosome 16"/>
</dbReference>
<dbReference type="SUPFAM" id="SSF47473">
    <property type="entry name" value="EF-hand"/>
    <property type="match status" value="1"/>
</dbReference>
<dbReference type="InterPro" id="IPR011992">
    <property type="entry name" value="EF-hand-dom_pair"/>
</dbReference>
<feature type="domain" description="EF-hand" evidence="3">
    <location>
        <begin position="7"/>
        <end position="42"/>
    </location>
</feature>
<dbReference type="FunFam" id="1.10.238.10:FF:000178">
    <property type="entry name" value="Calmodulin-2 A"/>
    <property type="match status" value="1"/>
</dbReference>
<organism evidence="4 5">
    <name type="scientific">Trapa incisa</name>
    <dbReference type="NCBI Taxonomy" id="236973"/>
    <lineage>
        <taxon>Eukaryota</taxon>
        <taxon>Viridiplantae</taxon>
        <taxon>Streptophyta</taxon>
        <taxon>Embryophyta</taxon>
        <taxon>Tracheophyta</taxon>
        <taxon>Spermatophyta</taxon>
        <taxon>Magnoliopsida</taxon>
        <taxon>eudicotyledons</taxon>
        <taxon>Gunneridae</taxon>
        <taxon>Pentapetalae</taxon>
        <taxon>rosids</taxon>
        <taxon>malvids</taxon>
        <taxon>Myrtales</taxon>
        <taxon>Lythraceae</taxon>
        <taxon>Trapa</taxon>
    </lineage>
</organism>
<gene>
    <name evidence="4" type="ORF">SAY87_020729</name>
</gene>
<dbReference type="EMBL" id="JAXIOK010000016">
    <property type="protein sequence ID" value="KAK4751931.1"/>
    <property type="molecule type" value="Genomic_DNA"/>
</dbReference>
<keyword evidence="1" id="KW-0677">Repeat</keyword>
<dbReference type="InterPro" id="IPR002048">
    <property type="entry name" value="EF_hand_dom"/>
</dbReference>
<keyword evidence="2" id="KW-0106">Calcium</keyword>
<feature type="domain" description="EF-hand" evidence="3">
    <location>
        <begin position="45"/>
        <end position="77"/>
    </location>
</feature>
<protein>
    <recommendedName>
        <fullName evidence="3">EF-hand domain-containing protein</fullName>
    </recommendedName>
</protein>
<keyword evidence="5" id="KW-1185">Reference proteome</keyword>
<dbReference type="AlphaFoldDB" id="A0AAN7JR87"/>
<dbReference type="PROSITE" id="PS50222">
    <property type="entry name" value="EF_HAND_2"/>
    <property type="match status" value="2"/>
</dbReference>
<evidence type="ECO:0000313" key="4">
    <source>
        <dbReference type="EMBL" id="KAK4751931.1"/>
    </source>
</evidence>
<dbReference type="GO" id="GO:0005509">
    <property type="term" value="F:calcium ion binding"/>
    <property type="evidence" value="ECO:0007669"/>
    <property type="project" value="InterPro"/>
</dbReference>
<accession>A0AAN7JR87</accession>
<sequence length="85" mass="9499">MADDDPQEVADRERVFKRFDANGDGKISSSELGEALRNLGSVTSDEVQRMMAEIDTDGDGFISYEEFTDFARANRGLMKDVAKIF</sequence>
<dbReference type="GO" id="GO:0043226">
    <property type="term" value="C:organelle"/>
    <property type="evidence" value="ECO:0007669"/>
    <property type="project" value="UniProtKB-ARBA"/>
</dbReference>
<evidence type="ECO:0000256" key="1">
    <source>
        <dbReference type="ARBA" id="ARBA00022737"/>
    </source>
</evidence>
<proteinExistence type="predicted"/>
<dbReference type="InterPro" id="IPR050145">
    <property type="entry name" value="Centrin_CML-like"/>
</dbReference>
<dbReference type="PANTHER" id="PTHR23050">
    <property type="entry name" value="CALCIUM BINDING PROTEIN"/>
    <property type="match status" value="1"/>
</dbReference>